<dbReference type="RefSeq" id="WP_212685969.1">
    <property type="nucleotide sequence ID" value="NZ_JAGSPN010000001.1"/>
</dbReference>
<sequence>MHTICSMFSAISLDGFLTREDGSQDWLASVASASHDYGYRQYLSSTDAMLISYADMKSLLSAGIPVPDTCFVYTEEQLPAIAAGKLPSAIRLIQGNAISALQQISTSGFRNIAVEGQEAIQALLSESLISRMTLTLAPVLLGKGIRLFGELTEDQYWQLQSSQAFDDGLIQLCYEQSL</sequence>
<dbReference type="InterPro" id="IPR050765">
    <property type="entry name" value="Riboflavin_Biosynth_HTPR"/>
</dbReference>
<protein>
    <submittedName>
        <fullName evidence="2">Dihydrofolate reductase family protein</fullName>
    </submittedName>
</protein>
<comment type="caution">
    <text evidence="2">The sequence shown here is derived from an EMBL/GenBank/DDBJ whole genome shotgun (WGS) entry which is preliminary data.</text>
</comment>
<name>A0A941DKP1_9BURK</name>
<dbReference type="GO" id="GO:0008703">
    <property type="term" value="F:5-amino-6-(5-phosphoribosylamino)uracil reductase activity"/>
    <property type="evidence" value="ECO:0007669"/>
    <property type="project" value="InterPro"/>
</dbReference>
<dbReference type="GO" id="GO:0009231">
    <property type="term" value="P:riboflavin biosynthetic process"/>
    <property type="evidence" value="ECO:0007669"/>
    <property type="project" value="InterPro"/>
</dbReference>
<evidence type="ECO:0000313" key="3">
    <source>
        <dbReference type="Proteomes" id="UP000680067"/>
    </source>
</evidence>
<dbReference type="PANTHER" id="PTHR38011">
    <property type="entry name" value="DIHYDROFOLATE REDUCTASE FAMILY PROTEIN (AFU_ORTHOLOGUE AFUA_8G06820)"/>
    <property type="match status" value="1"/>
</dbReference>
<organism evidence="2 3">
    <name type="scientific">Undibacterium luofuense</name>
    <dbReference type="NCBI Taxonomy" id="2828733"/>
    <lineage>
        <taxon>Bacteria</taxon>
        <taxon>Pseudomonadati</taxon>
        <taxon>Pseudomonadota</taxon>
        <taxon>Betaproteobacteria</taxon>
        <taxon>Burkholderiales</taxon>
        <taxon>Oxalobacteraceae</taxon>
        <taxon>Undibacterium</taxon>
    </lineage>
</organism>
<reference evidence="2" key="1">
    <citation type="submission" date="2021-04" db="EMBL/GenBank/DDBJ databases">
        <title>novel species isolated from subtropical streams in China.</title>
        <authorList>
            <person name="Lu H."/>
        </authorList>
    </citation>
    <scope>NUCLEOTIDE SEQUENCE</scope>
    <source>
        <strain evidence="2">LFS511W</strain>
    </source>
</reference>
<dbReference type="Gene3D" id="3.40.430.10">
    <property type="entry name" value="Dihydrofolate Reductase, subunit A"/>
    <property type="match status" value="1"/>
</dbReference>
<gene>
    <name evidence="2" type="ORF">KDM89_00280</name>
</gene>
<dbReference type="InterPro" id="IPR024072">
    <property type="entry name" value="DHFR-like_dom_sf"/>
</dbReference>
<dbReference type="InterPro" id="IPR002734">
    <property type="entry name" value="RibDG_C"/>
</dbReference>
<evidence type="ECO:0000259" key="1">
    <source>
        <dbReference type="Pfam" id="PF01872"/>
    </source>
</evidence>
<dbReference type="Proteomes" id="UP000680067">
    <property type="component" value="Unassembled WGS sequence"/>
</dbReference>
<dbReference type="PANTHER" id="PTHR38011:SF11">
    <property type="entry name" value="2,5-DIAMINO-6-RIBOSYLAMINO-4(3H)-PYRIMIDINONE 5'-PHOSPHATE REDUCTASE"/>
    <property type="match status" value="1"/>
</dbReference>
<proteinExistence type="predicted"/>
<keyword evidence="3" id="KW-1185">Reference proteome</keyword>
<dbReference type="Pfam" id="PF01872">
    <property type="entry name" value="RibD_C"/>
    <property type="match status" value="1"/>
</dbReference>
<dbReference type="SUPFAM" id="SSF53597">
    <property type="entry name" value="Dihydrofolate reductase-like"/>
    <property type="match status" value="1"/>
</dbReference>
<evidence type="ECO:0000313" key="2">
    <source>
        <dbReference type="EMBL" id="MBR7780561.1"/>
    </source>
</evidence>
<feature type="domain" description="Bacterial bifunctional deaminase-reductase C-terminal" evidence="1">
    <location>
        <begin position="94"/>
        <end position="169"/>
    </location>
</feature>
<dbReference type="AlphaFoldDB" id="A0A941DKP1"/>
<accession>A0A941DKP1</accession>
<dbReference type="EMBL" id="JAGSPN010000001">
    <property type="protein sequence ID" value="MBR7780561.1"/>
    <property type="molecule type" value="Genomic_DNA"/>
</dbReference>